<sequence length="124" mass="13512">MLFSHSNRSIFAPSITFLASVLISSAAIADKSSLSQRMLKPVIEYQCSQELNTSKIWKGAALFMSAQQKKDNQAAICQCVSEHAMDDIGAKDLMTAAVNETEKNKLISKAVLNSMRGCAQQVLN</sequence>
<feature type="signal peptide" evidence="1">
    <location>
        <begin position="1"/>
        <end position="29"/>
    </location>
</feature>
<feature type="chain" id="PRO_5012526741" evidence="1">
    <location>
        <begin position="30"/>
        <end position="124"/>
    </location>
</feature>
<dbReference type="Proteomes" id="UP000191160">
    <property type="component" value="Unassembled WGS sequence"/>
</dbReference>
<evidence type="ECO:0000313" key="3">
    <source>
        <dbReference type="Proteomes" id="UP000191160"/>
    </source>
</evidence>
<gene>
    <name evidence="2" type="ORF">B1202_02970</name>
</gene>
<proteinExistence type="predicted"/>
<dbReference type="AlphaFoldDB" id="A0A1T1H759"/>
<organism evidence="2 3">
    <name type="scientific">Acinetobacter amyesii</name>
    <dbReference type="NCBI Taxonomy" id="2942470"/>
    <lineage>
        <taxon>Bacteria</taxon>
        <taxon>Pseudomonadati</taxon>
        <taxon>Pseudomonadota</taxon>
        <taxon>Gammaproteobacteria</taxon>
        <taxon>Moraxellales</taxon>
        <taxon>Moraxellaceae</taxon>
        <taxon>Acinetobacter</taxon>
    </lineage>
</organism>
<dbReference type="EMBL" id="MVKX01000001">
    <property type="protein sequence ID" value="OOV85616.1"/>
    <property type="molecule type" value="Genomic_DNA"/>
</dbReference>
<reference evidence="2 3" key="1">
    <citation type="submission" date="2017-02" db="EMBL/GenBank/DDBJ databases">
        <title>Acinetobacter sp. ANC 4945, whole genome shotgun sequencing project.</title>
        <authorList>
            <person name="Radolfova-Krizova L."/>
            <person name="Al Atrouni A."/>
            <person name="Nemec A."/>
        </authorList>
    </citation>
    <scope>NUCLEOTIDE SEQUENCE [LARGE SCALE GENOMIC DNA]</scope>
    <source>
        <strain evidence="2 3">ANC 4945</strain>
    </source>
</reference>
<protein>
    <submittedName>
        <fullName evidence="2">Uncharacterized protein</fullName>
    </submittedName>
</protein>
<accession>A0A1T1H759</accession>
<evidence type="ECO:0000313" key="2">
    <source>
        <dbReference type="EMBL" id="OOV85616.1"/>
    </source>
</evidence>
<comment type="caution">
    <text evidence="2">The sequence shown here is derived from an EMBL/GenBank/DDBJ whole genome shotgun (WGS) entry which is preliminary data.</text>
</comment>
<keyword evidence="1" id="KW-0732">Signal</keyword>
<name>A0A1T1H759_9GAMM</name>
<keyword evidence="3" id="KW-1185">Reference proteome</keyword>
<dbReference type="RefSeq" id="WP_078189084.1">
    <property type="nucleotide sequence ID" value="NZ_JAMCOZ010000015.1"/>
</dbReference>
<evidence type="ECO:0000256" key="1">
    <source>
        <dbReference type="SAM" id="SignalP"/>
    </source>
</evidence>